<reference evidence="9" key="1">
    <citation type="submission" date="2025-08" db="UniProtKB">
        <authorList>
            <consortium name="Ensembl"/>
        </authorList>
    </citation>
    <scope>IDENTIFICATION</scope>
</reference>
<accession>A0A8C6SRF3</accession>
<reference evidence="9" key="2">
    <citation type="submission" date="2025-09" db="UniProtKB">
        <authorList>
            <consortium name="Ensembl"/>
        </authorList>
    </citation>
    <scope>IDENTIFICATION</scope>
</reference>
<evidence type="ECO:0000256" key="1">
    <source>
        <dbReference type="ARBA" id="ARBA00010460"/>
    </source>
</evidence>
<dbReference type="InterPro" id="IPR011032">
    <property type="entry name" value="GroES-like_sf"/>
</dbReference>
<evidence type="ECO:0000256" key="3">
    <source>
        <dbReference type="ARBA" id="ARBA00023002"/>
    </source>
</evidence>
<dbReference type="PANTHER" id="PTHR43205">
    <property type="entry name" value="PROSTAGLANDIN REDUCTASE"/>
    <property type="match status" value="1"/>
</dbReference>
<dbReference type="GO" id="GO:0006693">
    <property type="term" value="P:prostaglandin metabolic process"/>
    <property type="evidence" value="ECO:0007669"/>
    <property type="project" value="TreeGrafter"/>
</dbReference>
<comment type="similarity">
    <text evidence="1">Belongs to the NADP-dependent oxidoreductase L4BD family.</text>
</comment>
<dbReference type="InterPro" id="IPR045010">
    <property type="entry name" value="MDR_fam"/>
</dbReference>
<evidence type="ECO:0000256" key="6">
    <source>
        <dbReference type="ARBA" id="ARBA00048290"/>
    </source>
</evidence>
<comment type="catalytic activity">
    <reaction evidence="6">
        <text>13,14-dihydro-15-oxo-PGF2alpha + NADP(+) = 15-oxoprostaglandin F2alpha + NADPH + H(+)</text>
        <dbReference type="Rhea" id="RHEA:50588"/>
        <dbReference type="ChEBI" id="CHEBI:15378"/>
        <dbReference type="ChEBI" id="CHEBI:57783"/>
        <dbReference type="ChEBI" id="CHEBI:58349"/>
        <dbReference type="ChEBI" id="CHEBI:133374"/>
        <dbReference type="ChEBI" id="CHEBI:133409"/>
    </reaction>
    <physiologicalReaction direction="right-to-left" evidence="6">
        <dbReference type="Rhea" id="RHEA:50590"/>
    </physiologicalReaction>
</comment>
<dbReference type="Pfam" id="PF16884">
    <property type="entry name" value="ADH_N_2"/>
    <property type="match status" value="1"/>
</dbReference>
<evidence type="ECO:0000259" key="8">
    <source>
        <dbReference type="Pfam" id="PF16884"/>
    </source>
</evidence>
<dbReference type="PANTHER" id="PTHR43205:SF7">
    <property type="entry name" value="PROSTAGLANDIN REDUCTASE 1"/>
    <property type="match status" value="1"/>
</dbReference>
<sequence>MVQAKAWILARHFDGFPKDSDFQLKEEELPEPKDGEVLLEAVFLSVDPHMRPFSRVRMKEGDVMIGTQVANVIQSSKSLRPIVITAFVNQYEVTDEMLNTNETSINSK</sequence>
<comment type="catalytic activity">
    <reaction evidence="5">
        <text>13,14-dihydro-15-oxo-prostaglandin F1alpha + NADP(+) = 15-oxoprostaglandin F1alpha + NADPH + H(+)</text>
        <dbReference type="Rhea" id="RHEA:50592"/>
        <dbReference type="ChEBI" id="CHEBI:15378"/>
        <dbReference type="ChEBI" id="CHEBI:57783"/>
        <dbReference type="ChEBI" id="CHEBI:58349"/>
        <dbReference type="ChEBI" id="CHEBI:79072"/>
        <dbReference type="ChEBI" id="CHEBI:133411"/>
    </reaction>
    <physiologicalReaction direction="right-to-left" evidence="5">
        <dbReference type="Rhea" id="RHEA:50594"/>
    </physiologicalReaction>
</comment>
<evidence type="ECO:0000313" key="9">
    <source>
        <dbReference type="Ensembl" id="ENSNMLP00000009198.1"/>
    </source>
</evidence>
<dbReference type="Proteomes" id="UP000694523">
    <property type="component" value="Unplaced"/>
</dbReference>
<dbReference type="GO" id="GO:0047522">
    <property type="term" value="F:15-oxoprostaglandin 13-reductase [NAD(P)+] activity"/>
    <property type="evidence" value="ECO:0007669"/>
    <property type="project" value="UniProtKB-EC"/>
</dbReference>
<keyword evidence="3" id="KW-0560">Oxidoreductase</keyword>
<evidence type="ECO:0000256" key="2">
    <source>
        <dbReference type="ARBA" id="ARBA00011981"/>
    </source>
</evidence>
<dbReference type="EC" id="1.3.1.48" evidence="2"/>
<evidence type="ECO:0000313" key="10">
    <source>
        <dbReference type="Proteomes" id="UP000694523"/>
    </source>
</evidence>
<proteinExistence type="inferred from homology"/>
<organism evidence="9 10">
    <name type="scientific">Neogobius melanostomus</name>
    <name type="common">round goby</name>
    <dbReference type="NCBI Taxonomy" id="47308"/>
    <lineage>
        <taxon>Eukaryota</taxon>
        <taxon>Metazoa</taxon>
        <taxon>Chordata</taxon>
        <taxon>Craniata</taxon>
        <taxon>Vertebrata</taxon>
        <taxon>Euteleostomi</taxon>
        <taxon>Actinopterygii</taxon>
        <taxon>Neopterygii</taxon>
        <taxon>Teleostei</taxon>
        <taxon>Neoteleostei</taxon>
        <taxon>Acanthomorphata</taxon>
        <taxon>Gobiaria</taxon>
        <taxon>Gobiiformes</taxon>
        <taxon>Gobioidei</taxon>
        <taxon>Gobiidae</taxon>
        <taxon>Benthophilinae</taxon>
        <taxon>Neogobiini</taxon>
        <taxon>Neogobius</taxon>
    </lineage>
</organism>
<dbReference type="Ensembl" id="ENSNMLT00000010408.1">
    <property type="protein sequence ID" value="ENSNMLP00000009198.1"/>
    <property type="gene ID" value="ENSNMLG00000006418.1"/>
</dbReference>
<comment type="catalytic activity">
    <reaction evidence="7">
        <text>13,14-dihydro-15-oxo-prostaglandin E1 + NADP(+) = 15-oxoprostaglandin E1 + NADPH + H(+)</text>
        <dbReference type="Rhea" id="RHEA:50584"/>
        <dbReference type="ChEBI" id="CHEBI:15378"/>
        <dbReference type="ChEBI" id="CHEBI:57401"/>
        <dbReference type="ChEBI" id="CHEBI:57783"/>
        <dbReference type="ChEBI" id="CHEBI:58349"/>
        <dbReference type="ChEBI" id="CHEBI:133408"/>
    </reaction>
    <physiologicalReaction direction="right-to-left" evidence="7">
        <dbReference type="Rhea" id="RHEA:50586"/>
    </physiologicalReaction>
</comment>
<name>A0A8C6SRF3_9GOBI</name>
<dbReference type="InterPro" id="IPR041694">
    <property type="entry name" value="ADH_N_2"/>
</dbReference>
<evidence type="ECO:0000256" key="7">
    <source>
        <dbReference type="ARBA" id="ARBA00049070"/>
    </source>
</evidence>
<evidence type="ECO:0000256" key="5">
    <source>
        <dbReference type="ARBA" id="ARBA00047878"/>
    </source>
</evidence>
<keyword evidence="10" id="KW-1185">Reference proteome</keyword>
<dbReference type="AlphaFoldDB" id="A0A8C6SRF3"/>
<dbReference type="Gene3D" id="3.90.180.10">
    <property type="entry name" value="Medium-chain alcohol dehydrogenases, catalytic domain"/>
    <property type="match status" value="1"/>
</dbReference>
<protein>
    <recommendedName>
        <fullName evidence="4">15-oxoprostaglandin 13-reductase</fullName>
        <ecNumber evidence="2">1.3.1.48</ecNumber>
    </recommendedName>
    <alternativeName>
        <fullName evidence="4">15-oxoprostaglandin 13-reductase</fullName>
    </alternativeName>
</protein>
<feature type="domain" description="Oxidoreductase N-terminal" evidence="8">
    <location>
        <begin position="5"/>
        <end position="77"/>
    </location>
</feature>
<dbReference type="SUPFAM" id="SSF50129">
    <property type="entry name" value="GroES-like"/>
    <property type="match status" value="1"/>
</dbReference>
<evidence type="ECO:0000256" key="4">
    <source>
        <dbReference type="ARBA" id="ARBA00033119"/>
    </source>
</evidence>